<keyword evidence="7" id="KW-1015">Disulfide bond</keyword>
<evidence type="ECO:0000256" key="6">
    <source>
        <dbReference type="ARBA" id="ARBA00022837"/>
    </source>
</evidence>
<dbReference type="Pfam" id="PF01532">
    <property type="entry name" value="Glyco_hydro_47"/>
    <property type="match status" value="1"/>
</dbReference>
<feature type="region of interest" description="Disordered" evidence="11">
    <location>
        <begin position="444"/>
        <end position="473"/>
    </location>
</feature>
<dbReference type="SUPFAM" id="SSF48225">
    <property type="entry name" value="Seven-hairpin glycosidases"/>
    <property type="match status" value="1"/>
</dbReference>
<dbReference type="EC" id="3.2.1.-" evidence="10"/>
<evidence type="ECO:0000256" key="2">
    <source>
        <dbReference type="ARBA" id="ARBA00004922"/>
    </source>
</evidence>
<dbReference type="EMBL" id="CAXHTA020000020">
    <property type="protein sequence ID" value="CAL5229295.1"/>
    <property type="molecule type" value="Genomic_DNA"/>
</dbReference>
<protein>
    <recommendedName>
        <fullName evidence="10">alpha-1,2-Mannosidase</fullName>
        <ecNumber evidence="10">3.2.1.-</ecNumber>
    </recommendedName>
</protein>
<keyword evidence="4" id="KW-0479">Metal-binding</keyword>
<dbReference type="InterPro" id="IPR001382">
    <property type="entry name" value="Glyco_hydro_47"/>
</dbReference>
<evidence type="ECO:0000256" key="9">
    <source>
        <dbReference type="ARBA" id="ARBA00048605"/>
    </source>
</evidence>
<keyword evidence="6" id="KW-0106">Calcium</keyword>
<proteinExistence type="inferred from homology"/>
<evidence type="ECO:0000256" key="12">
    <source>
        <dbReference type="SAM" id="Phobius"/>
    </source>
</evidence>
<evidence type="ECO:0000256" key="1">
    <source>
        <dbReference type="ARBA" id="ARBA00001913"/>
    </source>
</evidence>
<sequence>MYRGPSTSGPGGLYAAERLEALKRTAAGYSRKSKPYQLFQVAFRRNGWLCGLLATFILCGAIMTVGLMDMSIIYRSVLPQAREQYHRELGMLIKEAEFERSELIVEMFSVYEIVKQMRASIEDKASKRKEQQAEYDRVSEIHRGRLESSSVDATDAATRKQWDAELDTALAALDEIVGQHNYATWAEYSKYERLQKLRHEITALTLAINDMTKERSGQGRPSGLLKGHPAKLLKSSRVKPSGAVFDRTKLRDMYKTEMQWAKMPDGYITEDGRRDLGKYVMETTKDWESHAQKLTSAREAARPGREPLSFMAEDRTEATISTSELMRRLLAVDALRESREALGETGDLHSDGEGVEGLEDGHVKSGGRTLAANVLWLDANPDAKQELAQASPGAAAIASLGRRPVPFAEDSTLASKLLAGTRGSAGALTEQDGAGVEVSSIDSEAARHKARRNAASGQAEAAGAQEEGQASAETATVSVAGKVAAGRLSGEAARHRAHRASLMGASVKQQQQSVMQGKKQNGRSGDGASTADVLDESVRCRMSGICEGSLACKPGSDEVLGCITNSTERQGKVKEAMLWSWKGYRDYAWGEDELKPLSKQSSMWFNLGLTLVDSLDTLLIMGLRDEFLEARNWVEKSLAVNPDVDVNLFETTIRVLGGLLASFHLSAGDQMLLYKAADLGMRLSAAFQSQTGIPFSDVNLQTQNVHQPPWTQFSSLSEVSTLSMEFTYLERAAGEPAGGQSSIDVVEKLMKTEGRTDGLAPFYVDPASGELGGGVVTLGARGDSYYEYMLKQWLLSGKQQQSFLRRRLLQRTAKEGGLLYVAELHGTAIVRKMDHLVCFLPGLLALGHMHGVNTGRSGEPDDLAIAKDLMQTCYEMYARTPSGLAPEIAFFVERDGSEFPKQHEHDVGGGDFTVKPQDAHNLLRPESMESLFVMWRVTGDAMYREWGWLMFRAWEKFSRVSTGGYTNLDSVLQVPPPQRDKMESFWPAETLKYLYLLLDESKPEVLPLDQFVFNTEAHPLPIIGSMADAEAAKWYVKGPRNNSTRLAAPVQSIEERAQDWGSALSVIGNANAYKAWNATRNERSMKLREALLRAALTGEPSSVTVAFH</sequence>
<keyword evidence="14" id="KW-1185">Reference proteome</keyword>
<evidence type="ECO:0000256" key="5">
    <source>
        <dbReference type="ARBA" id="ARBA00022801"/>
    </source>
</evidence>
<comment type="similarity">
    <text evidence="3 10">Belongs to the glycosyl hydrolase 47 family.</text>
</comment>
<evidence type="ECO:0000256" key="11">
    <source>
        <dbReference type="SAM" id="MobiDB-lite"/>
    </source>
</evidence>
<dbReference type="InterPro" id="IPR012341">
    <property type="entry name" value="6hp_glycosidase-like_sf"/>
</dbReference>
<gene>
    <name evidence="13" type="primary">g12593</name>
    <name evidence="13" type="ORF">VP750_LOCUS11201</name>
</gene>
<feature type="region of interest" description="Disordered" evidence="11">
    <location>
        <begin position="489"/>
        <end position="530"/>
    </location>
</feature>
<comment type="catalytic activity">
    <reaction evidence="8">
        <text>N(4)-(alpha-D-Man-(1-&gt;2)-alpha-D-Man-(1-&gt;2)-alpha-D-Man-(1-&gt;3)-[alpha-D-Man-(1-&gt;3)-[alpha-D-Man-(1-&gt;2)-alpha-D-Man-(1-&gt;6)]-alpha-D-Man-(1-&gt;6)]-beta-D-Man-(1-&gt;4)-beta-D-GlcNAc-(1-&gt;4)-beta-D-GlcNAc)-L-asparaginyl-[protein] (N-glucan mannose isomer 8A1,2,3B1,3) + 3 H2O = N(4)-(alpha-D-Man-(1-&gt;3)-[alpha-D-Man-(1-&gt;3)-[alpha-D-Man-(1-&gt;6)]-alpha-D-Man-(1-&gt;6)]-beta-D-Man-(1-&gt;4)-beta-D-GlcNAc-(1-&gt;4)-beta-D-GlcNAc)-L-asparaginyl-[protein] (N-glucan mannose isomer 5A1,2) + 3 beta-D-mannose</text>
        <dbReference type="Rhea" id="RHEA:56028"/>
        <dbReference type="Rhea" id="RHEA-COMP:14358"/>
        <dbReference type="Rhea" id="RHEA-COMP:14367"/>
        <dbReference type="ChEBI" id="CHEBI:15377"/>
        <dbReference type="ChEBI" id="CHEBI:28563"/>
        <dbReference type="ChEBI" id="CHEBI:59087"/>
        <dbReference type="ChEBI" id="CHEBI:60628"/>
        <dbReference type="EC" id="3.2.1.113"/>
    </reaction>
</comment>
<dbReference type="PANTHER" id="PTHR11742">
    <property type="entry name" value="MANNOSYL-OLIGOSACCHARIDE ALPHA-1,2-MANNOSIDASE-RELATED"/>
    <property type="match status" value="1"/>
</dbReference>
<evidence type="ECO:0000256" key="8">
    <source>
        <dbReference type="ARBA" id="ARBA00047669"/>
    </source>
</evidence>
<dbReference type="InterPro" id="IPR050749">
    <property type="entry name" value="Glycosyl_Hydrolase_47"/>
</dbReference>
<keyword evidence="12" id="KW-0472">Membrane</keyword>
<dbReference type="PRINTS" id="PR00747">
    <property type="entry name" value="GLYHDRLASE47"/>
</dbReference>
<organism evidence="13 14">
    <name type="scientific">Coccomyxa viridis</name>
    <dbReference type="NCBI Taxonomy" id="1274662"/>
    <lineage>
        <taxon>Eukaryota</taxon>
        <taxon>Viridiplantae</taxon>
        <taxon>Chlorophyta</taxon>
        <taxon>core chlorophytes</taxon>
        <taxon>Trebouxiophyceae</taxon>
        <taxon>Trebouxiophyceae incertae sedis</taxon>
        <taxon>Coccomyxaceae</taxon>
        <taxon>Coccomyxa</taxon>
    </lineage>
</organism>
<feature type="compositionally biased region" description="Basic and acidic residues" evidence="11">
    <location>
        <begin position="342"/>
        <end position="352"/>
    </location>
</feature>
<evidence type="ECO:0000256" key="4">
    <source>
        <dbReference type="ARBA" id="ARBA00022723"/>
    </source>
</evidence>
<feature type="compositionally biased region" description="Low complexity" evidence="11">
    <location>
        <begin position="454"/>
        <end position="473"/>
    </location>
</feature>
<keyword evidence="10" id="KW-0326">Glycosidase</keyword>
<comment type="cofactor">
    <cofactor evidence="1">
        <name>Ca(2+)</name>
        <dbReference type="ChEBI" id="CHEBI:29108"/>
    </cofactor>
</comment>
<dbReference type="Gene3D" id="1.50.10.10">
    <property type="match status" value="1"/>
</dbReference>
<evidence type="ECO:0000256" key="10">
    <source>
        <dbReference type="RuleBase" id="RU361193"/>
    </source>
</evidence>
<feature type="transmembrane region" description="Helical" evidence="12">
    <location>
        <begin position="48"/>
        <end position="74"/>
    </location>
</feature>
<evidence type="ECO:0000313" key="14">
    <source>
        <dbReference type="Proteomes" id="UP001497392"/>
    </source>
</evidence>
<comment type="caution">
    <text evidence="13">The sequence shown here is derived from an EMBL/GenBank/DDBJ whole genome shotgun (WGS) entry which is preliminary data.</text>
</comment>
<comment type="catalytic activity">
    <reaction evidence="9">
        <text>N(4)-(alpha-D-Man-(1-&gt;2)-alpha-D-Man-(1-&gt;2)-alpha-D-Man-(1-&gt;3)-[alpha-D-Man-(1-&gt;2)-alpha-D-Man-(1-&gt;3)-[alpha-D-Man-(1-&gt;2)-alpha-D-Man-(1-&gt;6)]-alpha-D-Man-(1-&gt;6)]-beta-D-Man-(1-&gt;4)-beta-D-GlcNAc-(1-&gt;4)-beta-D-GlcNAc)-L-asparaginyl-[protein] (N-glucan mannose isomer 9A1,2,3B1,2,3) + 4 H2O = N(4)-(alpha-D-Man-(1-&gt;3)-[alpha-D-Man-(1-&gt;3)-[alpha-D-Man-(1-&gt;6)]-alpha-D-Man-(1-&gt;6)]-beta-D-Man-(1-&gt;4)-beta-D-GlcNAc-(1-&gt;4)-beta-D-GlcNAc)-L-asparaginyl-[protein] (N-glucan mannose isomer 5A1,2) + 4 beta-D-mannose</text>
        <dbReference type="Rhea" id="RHEA:56008"/>
        <dbReference type="Rhea" id="RHEA-COMP:14356"/>
        <dbReference type="Rhea" id="RHEA-COMP:14367"/>
        <dbReference type="ChEBI" id="CHEBI:15377"/>
        <dbReference type="ChEBI" id="CHEBI:28563"/>
        <dbReference type="ChEBI" id="CHEBI:59087"/>
        <dbReference type="ChEBI" id="CHEBI:139493"/>
        <dbReference type="EC" id="3.2.1.113"/>
    </reaction>
</comment>
<name>A0ABP1GAP9_9CHLO</name>
<evidence type="ECO:0000256" key="7">
    <source>
        <dbReference type="ARBA" id="ARBA00023157"/>
    </source>
</evidence>
<evidence type="ECO:0000256" key="3">
    <source>
        <dbReference type="ARBA" id="ARBA00007658"/>
    </source>
</evidence>
<comment type="pathway">
    <text evidence="2">Protein modification; protein glycosylation.</text>
</comment>
<dbReference type="PANTHER" id="PTHR11742:SF55">
    <property type="entry name" value="ENDOPLASMIC RETICULUM MANNOSYL-OLIGOSACCHARIDE 1,2-ALPHA-MANNOSIDASE"/>
    <property type="match status" value="1"/>
</dbReference>
<reference evidence="13 14" key="1">
    <citation type="submission" date="2024-06" db="EMBL/GenBank/DDBJ databases">
        <authorList>
            <person name="Kraege A."/>
            <person name="Thomma B."/>
        </authorList>
    </citation>
    <scope>NUCLEOTIDE SEQUENCE [LARGE SCALE GENOMIC DNA]</scope>
</reference>
<dbReference type="InterPro" id="IPR036026">
    <property type="entry name" value="Seven-hairpin_glycosidases"/>
</dbReference>
<feature type="region of interest" description="Disordered" evidence="11">
    <location>
        <begin position="342"/>
        <end position="363"/>
    </location>
</feature>
<keyword evidence="12" id="KW-0812">Transmembrane</keyword>
<keyword evidence="12" id="KW-1133">Transmembrane helix</keyword>
<evidence type="ECO:0000313" key="13">
    <source>
        <dbReference type="EMBL" id="CAL5229295.1"/>
    </source>
</evidence>
<dbReference type="Proteomes" id="UP001497392">
    <property type="component" value="Unassembled WGS sequence"/>
</dbReference>
<keyword evidence="5 10" id="KW-0378">Hydrolase</keyword>
<feature type="compositionally biased region" description="Low complexity" evidence="11">
    <location>
        <begin position="506"/>
        <end position="519"/>
    </location>
</feature>
<accession>A0ABP1GAP9</accession>